<feature type="transmembrane region" description="Helical" evidence="7">
    <location>
        <begin position="91"/>
        <end position="110"/>
    </location>
</feature>
<dbReference type="PANTHER" id="PTHR34341">
    <property type="entry name" value="TRANSMEMBRANE PROTEIN 107"/>
    <property type="match status" value="1"/>
</dbReference>
<dbReference type="PANTHER" id="PTHR34341:SF1">
    <property type="entry name" value="TRANSMEMBRANE PROTEIN 107"/>
    <property type="match status" value="1"/>
</dbReference>
<keyword evidence="4" id="KW-0970">Cilium biogenesis/degradation</keyword>
<evidence type="ECO:0000313" key="8">
    <source>
        <dbReference type="EMBL" id="CAI2383203.1"/>
    </source>
</evidence>
<evidence type="ECO:0000313" key="9">
    <source>
        <dbReference type="Proteomes" id="UP001295684"/>
    </source>
</evidence>
<comment type="subcellular location">
    <subcellularLocation>
        <location evidence="1">Membrane</location>
        <topology evidence="1">Multi-pass membrane protein</topology>
    </subcellularLocation>
</comment>
<dbReference type="InterPro" id="IPR029248">
    <property type="entry name" value="TMEM107"/>
</dbReference>
<dbReference type="Pfam" id="PF14995">
    <property type="entry name" value="TMEM107"/>
    <property type="match status" value="1"/>
</dbReference>
<evidence type="ECO:0000256" key="4">
    <source>
        <dbReference type="ARBA" id="ARBA00022794"/>
    </source>
</evidence>
<evidence type="ECO:0000256" key="1">
    <source>
        <dbReference type="ARBA" id="ARBA00004141"/>
    </source>
</evidence>
<dbReference type="AlphaFoldDB" id="A0AAD1Y113"/>
<accession>A0AAD1Y113</accession>
<keyword evidence="3 7" id="KW-0812">Transmembrane</keyword>
<organism evidence="8 9">
    <name type="scientific">Euplotes crassus</name>
    <dbReference type="NCBI Taxonomy" id="5936"/>
    <lineage>
        <taxon>Eukaryota</taxon>
        <taxon>Sar</taxon>
        <taxon>Alveolata</taxon>
        <taxon>Ciliophora</taxon>
        <taxon>Intramacronucleata</taxon>
        <taxon>Spirotrichea</taxon>
        <taxon>Hypotrichia</taxon>
        <taxon>Euplotida</taxon>
        <taxon>Euplotidae</taxon>
        <taxon>Moneuplotes</taxon>
    </lineage>
</organism>
<dbReference type="GO" id="GO:0036038">
    <property type="term" value="C:MKS complex"/>
    <property type="evidence" value="ECO:0007669"/>
    <property type="project" value="TreeGrafter"/>
</dbReference>
<dbReference type="GO" id="GO:1905515">
    <property type="term" value="P:non-motile cilium assembly"/>
    <property type="evidence" value="ECO:0007669"/>
    <property type="project" value="TreeGrafter"/>
</dbReference>
<keyword evidence="5 7" id="KW-1133">Transmembrane helix</keyword>
<evidence type="ECO:0000256" key="7">
    <source>
        <dbReference type="SAM" id="Phobius"/>
    </source>
</evidence>
<keyword evidence="9" id="KW-1185">Reference proteome</keyword>
<comment type="caution">
    <text evidence="8">The sequence shown here is derived from an EMBL/GenBank/DDBJ whole genome shotgun (WGS) entry which is preliminary data.</text>
</comment>
<dbReference type="EMBL" id="CAMPGE010025447">
    <property type="protein sequence ID" value="CAI2383203.1"/>
    <property type="molecule type" value="Genomic_DNA"/>
</dbReference>
<feature type="transmembrane region" description="Helical" evidence="7">
    <location>
        <begin position="116"/>
        <end position="140"/>
    </location>
</feature>
<sequence length="155" mass="18298">MEYHNINILSRVIPAKFCILLLIILLCVQVILDREDHIYSGISESHSKSSSKYKSQERQLLAATSLMIAFACWEILFMMLGITVHFMLQNLFQVIVHCTAIIYLFWSIFAEWSVGYYWGIVWVFGFIPWFIDLTLFYWGVFRFRPRGIKKLQNVS</sequence>
<proteinExistence type="predicted"/>
<protein>
    <recommendedName>
        <fullName evidence="2">Transmembrane protein 107</fullName>
    </recommendedName>
</protein>
<dbReference type="Proteomes" id="UP001295684">
    <property type="component" value="Unassembled WGS sequence"/>
</dbReference>
<evidence type="ECO:0000256" key="6">
    <source>
        <dbReference type="ARBA" id="ARBA00023136"/>
    </source>
</evidence>
<feature type="transmembrane region" description="Helical" evidence="7">
    <location>
        <begin position="12"/>
        <end position="32"/>
    </location>
</feature>
<evidence type="ECO:0000256" key="3">
    <source>
        <dbReference type="ARBA" id="ARBA00022692"/>
    </source>
</evidence>
<keyword evidence="6 7" id="KW-0472">Membrane</keyword>
<dbReference type="GO" id="GO:0016020">
    <property type="term" value="C:membrane"/>
    <property type="evidence" value="ECO:0007669"/>
    <property type="project" value="UniProtKB-SubCell"/>
</dbReference>
<evidence type="ECO:0000256" key="5">
    <source>
        <dbReference type="ARBA" id="ARBA00022989"/>
    </source>
</evidence>
<reference evidence="8" key="1">
    <citation type="submission" date="2023-07" db="EMBL/GenBank/DDBJ databases">
        <authorList>
            <consortium name="AG Swart"/>
            <person name="Singh M."/>
            <person name="Singh A."/>
            <person name="Seah K."/>
            <person name="Emmerich C."/>
        </authorList>
    </citation>
    <scope>NUCLEOTIDE SEQUENCE</scope>
    <source>
        <strain evidence="8">DP1</strain>
    </source>
</reference>
<feature type="transmembrane region" description="Helical" evidence="7">
    <location>
        <begin position="60"/>
        <end position="84"/>
    </location>
</feature>
<name>A0AAD1Y113_EUPCR</name>
<dbReference type="GO" id="GO:1904491">
    <property type="term" value="P:protein localization to ciliary transition zone"/>
    <property type="evidence" value="ECO:0007669"/>
    <property type="project" value="TreeGrafter"/>
</dbReference>
<evidence type="ECO:0000256" key="2">
    <source>
        <dbReference type="ARBA" id="ARBA00015652"/>
    </source>
</evidence>
<gene>
    <name evidence="8" type="ORF">ECRASSUSDP1_LOCUS24696</name>
</gene>